<dbReference type="Gene3D" id="3.40.50.300">
    <property type="entry name" value="P-loop containing nucleotide triphosphate hydrolases"/>
    <property type="match status" value="1"/>
</dbReference>
<feature type="compositionally biased region" description="Pro residues" evidence="3">
    <location>
        <begin position="11"/>
        <end position="23"/>
    </location>
</feature>
<dbReference type="InterPro" id="IPR003593">
    <property type="entry name" value="AAA+_ATPase"/>
</dbReference>
<gene>
    <name evidence="5" type="ORF">GCM10012280_07050</name>
</gene>
<dbReference type="SUPFAM" id="SSF52540">
    <property type="entry name" value="P-loop containing nucleoside triphosphate hydrolases"/>
    <property type="match status" value="1"/>
</dbReference>
<keyword evidence="2" id="KW-0067">ATP-binding</keyword>
<dbReference type="RefSeq" id="WP_229698120.1">
    <property type="nucleotide sequence ID" value="NZ_BMMS01000002.1"/>
</dbReference>
<dbReference type="PROSITE" id="PS50893">
    <property type="entry name" value="ABC_TRANSPORTER_2"/>
    <property type="match status" value="1"/>
</dbReference>
<feature type="compositionally biased region" description="Acidic residues" evidence="3">
    <location>
        <begin position="293"/>
        <end position="303"/>
    </location>
</feature>
<dbReference type="GO" id="GO:0022857">
    <property type="term" value="F:transmembrane transporter activity"/>
    <property type="evidence" value="ECO:0007669"/>
    <property type="project" value="TreeGrafter"/>
</dbReference>
<dbReference type="SMART" id="SM00382">
    <property type="entry name" value="AAA"/>
    <property type="match status" value="1"/>
</dbReference>
<evidence type="ECO:0000259" key="4">
    <source>
        <dbReference type="PROSITE" id="PS50893"/>
    </source>
</evidence>
<protein>
    <recommendedName>
        <fullName evidence="4">ABC transporter domain-containing protein</fullName>
    </recommendedName>
</protein>
<feature type="region of interest" description="Disordered" evidence="3">
    <location>
        <begin position="253"/>
        <end position="312"/>
    </location>
</feature>
<proteinExistence type="predicted"/>
<evidence type="ECO:0000256" key="2">
    <source>
        <dbReference type="ARBA" id="ARBA00022840"/>
    </source>
</evidence>
<reference evidence="5" key="2">
    <citation type="submission" date="2020-09" db="EMBL/GenBank/DDBJ databases">
        <authorList>
            <person name="Sun Q."/>
            <person name="Zhou Y."/>
        </authorList>
    </citation>
    <scope>NUCLEOTIDE SEQUENCE</scope>
    <source>
        <strain evidence="5">CGMCC 4.7201</strain>
    </source>
</reference>
<dbReference type="InterPro" id="IPR015854">
    <property type="entry name" value="ABC_transpr_LolD-like"/>
</dbReference>
<dbReference type="InterPro" id="IPR003439">
    <property type="entry name" value="ABC_transporter-like_ATP-bd"/>
</dbReference>
<sequence>MDSTPETPATPEKPPATPAPTPGTPTIASVPPAPTREGAALSVDGLRMRGPRGPVYGDVRFEAGPGSLVAIEGPSGSGRTCLLLTLAGRMRPTSGKLLVDGLPLPQHMAAVRRFTALGPVEGVNDLDPALTAAEHIHERVLLLRRFDGALPDLFRPRRGRRAADEERRTHEALELAGLRAEDLPRGLDTHVRQLSALQVLRLGTAMALIGRPRLLCVDDADRGLGSGERAEAWRMLRAVAAAGTTAVATCSQAPEVPQGPEGPRGPEDNGAVTVRLEPPHTPGRPGHPHGTDDTDDTEKEEAADALVQAGRP</sequence>
<reference evidence="5" key="1">
    <citation type="journal article" date="2014" name="Int. J. Syst. Evol. Microbiol.">
        <title>Complete genome sequence of Corynebacterium casei LMG S-19264T (=DSM 44701T), isolated from a smear-ripened cheese.</title>
        <authorList>
            <consortium name="US DOE Joint Genome Institute (JGI-PGF)"/>
            <person name="Walter F."/>
            <person name="Albersmeier A."/>
            <person name="Kalinowski J."/>
            <person name="Ruckert C."/>
        </authorList>
    </citation>
    <scope>NUCLEOTIDE SEQUENCE</scope>
    <source>
        <strain evidence="5">CGMCC 4.7201</strain>
    </source>
</reference>
<dbReference type="GO" id="GO:0005886">
    <property type="term" value="C:plasma membrane"/>
    <property type="evidence" value="ECO:0007669"/>
    <property type="project" value="TreeGrafter"/>
</dbReference>
<feature type="domain" description="ABC transporter" evidence="4">
    <location>
        <begin position="41"/>
        <end position="294"/>
    </location>
</feature>
<dbReference type="GO" id="GO:0016887">
    <property type="term" value="F:ATP hydrolysis activity"/>
    <property type="evidence" value="ECO:0007669"/>
    <property type="project" value="InterPro"/>
</dbReference>
<dbReference type="InterPro" id="IPR027417">
    <property type="entry name" value="P-loop_NTPase"/>
</dbReference>
<dbReference type="PANTHER" id="PTHR24220:SF684">
    <property type="entry name" value="FE(3+) IONS IMPORT ATP-BINDING PROTEIN FBPC"/>
    <property type="match status" value="1"/>
</dbReference>
<evidence type="ECO:0000256" key="1">
    <source>
        <dbReference type="ARBA" id="ARBA00022741"/>
    </source>
</evidence>
<keyword evidence="6" id="KW-1185">Reference proteome</keyword>
<dbReference type="EMBL" id="BMMS01000002">
    <property type="protein sequence ID" value="GGO81835.1"/>
    <property type="molecule type" value="Genomic_DNA"/>
</dbReference>
<evidence type="ECO:0000313" key="6">
    <source>
        <dbReference type="Proteomes" id="UP000641932"/>
    </source>
</evidence>
<dbReference type="GO" id="GO:0005524">
    <property type="term" value="F:ATP binding"/>
    <property type="evidence" value="ECO:0007669"/>
    <property type="project" value="UniProtKB-KW"/>
</dbReference>
<dbReference type="Proteomes" id="UP000641932">
    <property type="component" value="Unassembled WGS sequence"/>
</dbReference>
<evidence type="ECO:0000256" key="3">
    <source>
        <dbReference type="SAM" id="MobiDB-lite"/>
    </source>
</evidence>
<dbReference type="PANTHER" id="PTHR24220">
    <property type="entry name" value="IMPORT ATP-BINDING PROTEIN"/>
    <property type="match status" value="1"/>
</dbReference>
<feature type="region of interest" description="Disordered" evidence="3">
    <location>
        <begin position="1"/>
        <end position="37"/>
    </location>
</feature>
<comment type="caution">
    <text evidence="5">The sequence shown here is derived from an EMBL/GenBank/DDBJ whole genome shotgun (WGS) entry which is preliminary data.</text>
</comment>
<feature type="compositionally biased region" description="Low complexity" evidence="3">
    <location>
        <begin position="1"/>
        <end position="10"/>
    </location>
</feature>
<name>A0A917ZF39_9ACTN</name>
<dbReference type="Pfam" id="PF00005">
    <property type="entry name" value="ABC_tran"/>
    <property type="match status" value="1"/>
</dbReference>
<accession>A0A917ZF39</accession>
<evidence type="ECO:0000313" key="5">
    <source>
        <dbReference type="EMBL" id="GGO81835.1"/>
    </source>
</evidence>
<organism evidence="5 6">
    <name type="scientific">Wenjunlia tyrosinilytica</name>
    <dbReference type="NCBI Taxonomy" id="1544741"/>
    <lineage>
        <taxon>Bacteria</taxon>
        <taxon>Bacillati</taxon>
        <taxon>Actinomycetota</taxon>
        <taxon>Actinomycetes</taxon>
        <taxon>Kitasatosporales</taxon>
        <taxon>Streptomycetaceae</taxon>
        <taxon>Wenjunlia</taxon>
    </lineage>
</organism>
<keyword evidence="1" id="KW-0547">Nucleotide-binding</keyword>
<dbReference type="AlphaFoldDB" id="A0A917ZF39"/>